<dbReference type="EMBL" id="LXQA010067301">
    <property type="protein sequence ID" value="MCI07971.1"/>
    <property type="molecule type" value="Genomic_DNA"/>
</dbReference>
<evidence type="ECO:0000313" key="1">
    <source>
        <dbReference type="EMBL" id="MCI07971.1"/>
    </source>
</evidence>
<proteinExistence type="predicted"/>
<reference evidence="1 2" key="1">
    <citation type="journal article" date="2018" name="Front. Plant Sci.">
        <title>Red Clover (Trifolium pratense) and Zigzag Clover (T. medium) - A Picture of Genomic Similarities and Differences.</title>
        <authorList>
            <person name="Dluhosova J."/>
            <person name="Istvanek J."/>
            <person name="Nedelnik J."/>
            <person name="Repkova J."/>
        </authorList>
    </citation>
    <scope>NUCLEOTIDE SEQUENCE [LARGE SCALE GENOMIC DNA]</scope>
    <source>
        <strain evidence="2">cv. 10/8</strain>
        <tissue evidence="1">Leaf</tissue>
    </source>
</reference>
<keyword evidence="2" id="KW-1185">Reference proteome</keyword>
<evidence type="ECO:0000313" key="2">
    <source>
        <dbReference type="Proteomes" id="UP000265520"/>
    </source>
</evidence>
<protein>
    <submittedName>
        <fullName evidence="1">Centromere-associated protein E-like</fullName>
    </submittedName>
</protein>
<feature type="non-terminal residue" evidence="1">
    <location>
        <position position="77"/>
    </location>
</feature>
<comment type="caution">
    <text evidence="1">The sequence shown here is derived from an EMBL/GenBank/DDBJ whole genome shotgun (WGS) entry which is preliminary data.</text>
</comment>
<name>A0A392P794_9FABA</name>
<accession>A0A392P794</accession>
<dbReference type="AlphaFoldDB" id="A0A392P794"/>
<sequence length="77" mass="8618">MLSTMSDIGAQLFATLEGHITMFTNGERSSTGNYALIQEPQKEFHERVKNIITSLELSESSVAKNQDRTLLCSCEHK</sequence>
<organism evidence="1 2">
    <name type="scientific">Trifolium medium</name>
    <dbReference type="NCBI Taxonomy" id="97028"/>
    <lineage>
        <taxon>Eukaryota</taxon>
        <taxon>Viridiplantae</taxon>
        <taxon>Streptophyta</taxon>
        <taxon>Embryophyta</taxon>
        <taxon>Tracheophyta</taxon>
        <taxon>Spermatophyta</taxon>
        <taxon>Magnoliopsida</taxon>
        <taxon>eudicotyledons</taxon>
        <taxon>Gunneridae</taxon>
        <taxon>Pentapetalae</taxon>
        <taxon>rosids</taxon>
        <taxon>fabids</taxon>
        <taxon>Fabales</taxon>
        <taxon>Fabaceae</taxon>
        <taxon>Papilionoideae</taxon>
        <taxon>50 kb inversion clade</taxon>
        <taxon>NPAAA clade</taxon>
        <taxon>Hologalegina</taxon>
        <taxon>IRL clade</taxon>
        <taxon>Trifolieae</taxon>
        <taxon>Trifolium</taxon>
    </lineage>
</organism>
<dbReference type="Proteomes" id="UP000265520">
    <property type="component" value="Unassembled WGS sequence"/>
</dbReference>